<organism evidence="9 10">
    <name type="scientific">Lipingzhangella rawalii</name>
    <dbReference type="NCBI Taxonomy" id="2055835"/>
    <lineage>
        <taxon>Bacteria</taxon>
        <taxon>Bacillati</taxon>
        <taxon>Actinomycetota</taxon>
        <taxon>Actinomycetes</taxon>
        <taxon>Streptosporangiales</taxon>
        <taxon>Nocardiopsidaceae</taxon>
        <taxon>Lipingzhangella</taxon>
    </lineage>
</organism>
<dbReference type="InterPro" id="IPR017900">
    <property type="entry name" value="4Fe4S_Fe_S_CS"/>
</dbReference>
<dbReference type="InterPro" id="IPR016169">
    <property type="entry name" value="FAD-bd_PCMH_sub2"/>
</dbReference>
<dbReference type="SUPFAM" id="SSF55103">
    <property type="entry name" value="FAD-linked oxidases, C-terminal domain"/>
    <property type="match status" value="1"/>
</dbReference>
<dbReference type="InterPro" id="IPR017896">
    <property type="entry name" value="4Fe4S_Fe-S-bd"/>
</dbReference>
<dbReference type="SUPFAM" id="SSF46548">
    <property type="entry name" value="alpha-helical ferredoxin"/>
    <property type="match status" value="1"/>
</dbReference>
<evidence type="ECO:0000256" key="4">
    <source>
        <dbReference type="ARBA" id="ARBA00022827"/>
    </source>
</evidence>
<dbReference type="InterPro" id="IPR004113">
    <property type="entry name" value="FAD-bd_oxidored_4_C"/>
</dbReference>
<dbReference type="InterPro" id="IPR036318">
    <property type="entry name" value="FAD-bd_PCMH-like_sf"/>
</dbReference>
<dbReference type="Gene3D" id="3.30.465.10">
    <property type="match status" value="1"/>
</dbReference>
<dbReference type="PANTHER" id="PTHR11748">
    <property type="entry name" value="D-LACTATE DEHYDROGENASE"/>
    <property type="match status" value="1"/>
</dbReference>
<dbReference type="Gene3D" id="3.30.70.2740">
    <property type="match status" value="1"/>
</dbReference>
<dbReference type="PROSITE" id="PS51387">
    <property type="entry name" value="FAD_PCMH"/>
    <property type="match status" value="1"/>
</dbReference>
<evidence type="ECO:0000256" key="3">
    <source>
        <dbReference type="ARBA" id="ARBA00022723"/>
    </source>
</evidence>
<evidence type="ECO:0000259" key="8">
    <source>
        <dbReference type="PROSITE" id="PS51387"/>
    </source>
</evidence>
<evidence type="ECO:0000256" key="7">
    <source>
        <dbReference type="ARBA" id="ARBA00023014"/>
    </source>
</evidence>
<evidence type="ECO:0000313" key="10">
    <source>
        <dbReference type="Proteomes" id="UP001250214"/>
    </source>
</evidence>
<dbReference type="InterPro" id="IPR016166">
    <property type="entry name" value="FAD-bd_PCMH"/>
</dbReference>
<dbReference type="Pfam" id="PF13183">
    <property type="entry name" value="Fer4_8"/>
    <property type="match status" value="1"/>
</dbReference>
<keyword evidence="7" id="KW-0411">Iron-sulfur</keyword>
<dbReference type="Proteomes" id="UP001250214">
    <property type="component" value="Unassembled WGS sequence"/>
</dbReference>
<sequence>MGVSHARTMRLQERLRDEVRGDVDFSTTARATHSADASIYRHPPLGVVYPVDGADVAAVLALAREFDVALTMRGAGTSIAGQVLGRGLVLDCSRYMSGISEIDPEGHTAWVGPGTVLDELREAAGKHGLTFGPDPSTHSRCTLGGMIGNDSCGSHSVAWGRTADNIEELDVLLADGTRLTVGRTSPEELRRRCAEPGRVGDLYRGLRDLSTANLELLRTGYPRLPRRVSGYALDALLPENGFHLARALVGTEGTCAIVLGARVRLMPAPPVRALVVGGYRSMPAAADAVPDILDVAPLTVEGMGADMVETVLAHAPGGPGPTALDRLPPGRGWLFLEVGGDTASEAEGRAGELATRLEAGTTTGTIVVTDPAEQRKLWSIREAGSGLVTRAPDGTEAWPGWEDAAVPPEQLGRYLEDFQELQRQHNLRGIPYGHFGEGCVHVRLDFDLDTAPGRANFRDFMEAAADLVVSYGGSISGEHGDGQARGELLGRMYPPELVNLFAQFKFLFDPDNLLNPGIGVDPRPLDENVRVSGPARQLPLALPYPHDDGSLAKATRRCVGVGTCVDTSSGVMCPSYMVTGQEEHSTRGRARLLGEMLRGEIITDGWDSTEVREALDLCLSCKGCLSDCPVNVDMATYKSEFLHQHYRRRIRPVTHYSLGALPLWLRLAAPLAPQANGMAQTRWAGNLVKRMAGIAAQRELPTLAETTFLRAFHRRRRAAGPSRATGGSGRAGTTVLLWPDTFTNYLEPRIGAAATEVLEHAGFTVIVPRNPVCCGLTWVTTGQLNVARAVMRHTVRTLAAPLRAGVPVVGLEPSCTSVLRGELPEYLSAASENADVAAWATQLGQQTHTLAGFLNEYAPDAEFGNLDVDAITQVHCHQHATLGFSAEERLMERVGLHNRTLDAGCCGLAGNFGFEDGHYEVSVGAAERRLLPEMRAATPDTAVLADGYSCRTQIEQLGDRRAQHLAEVLRTAIPT</sequence>
<evidence type="ECO:0000256" key="5">
    <source>
        <dbReference type="ARBA" id="ARBA00023002"/>
    </source>
</evidence>
<keyword evidence="2" id="KW-0285">Flavoprotein</keyword>
<dbReference type="Pfam" id="PF02913">
    <property type="entry name" value="FAD-oxidase_C"/>
    <property type="match status" value="1"/>
</dbReference>
<comment type="caution">
    <text evidence="9">The sequence shown here is derived from an EMBL/GenBank/DDBJ whole genome shotgun (WGS) entry which is preliminary data.</text>
</comment>
<keyword evidence="5" id="KW-0560">Oxidoreductase</keyword>
<dbReference type="InterPro" id="IPR016167">
    <property type="entry name" value="FAD-bd_PCMH_sub1"/>
</dbReference>
<dbReference type="Pfam" id="PF01565">
    <property type="entry name" value="FAD_binding_4"/>
    <property type="match status" value="1"/>
</dbReference>
<evidence type="ECO:0000256" key="2">
    <source>
        <dbReference type="ARBA" id="ARBA00022630"/>
    </source>
</evidence>
<dbReference type="InterPro" id="IPR016164">
    <property type="entry name" value="FAD-linked_Oxase-like_C"/>
</dbReference>
<gene>
    <name evidence="9" type="ORF">RIF23_00695</name>
</gene>
<proteinExistence type="predicted"/>
<name>A0ABU2H0H7_9ACTN</name>
<evidence type="ECO:0000256" key="1">
    <source>
        <dbReference type="ARBA" id="ARBA00001974"/>
    </source>
</evidence>
<keyword evidence="4" id="KW-0274">FAD</keyword>
<evidence type="ECO:0000256" key="6">
    <source>
        <dbReference type="ARBA" id="ARBA00023004"/>
    </source>
</evidence>
<dbReference type="PANTHER" id="PTHR11748:SF119">
    <property type="entry name" value="D-2-HYDROXYGLUTARATE DEHYDROGENASE"/>
    <property type="match status" value="1"/>
</dbReference>
<keyword evidence="3" id="KW-0479">Metal-binding</keyword>
<dbReference type="InterPro" id="IPR004017">
    <property type="entry name" value="Cys_rich_dom"/>
</dbReference>
<dbReference type="SUPFAM" id="SSF56176">
    <property type="entry name" value="FAD-binding/transporter-associated domain-like"/>
    <property type="match status" value="1"/>
</dbReference>
<feature type="domain" description="FAD-binding PCMH-type" evidence="8">
    <location>
        <begin position="40"/>
        <end position="268"/>
    </location>
</feature>
<keyword evidence="6" id="KW-0408">Iron</keyword>
<protein>
    <submittedName>
        <fullName evidence="9">FAD-binding and (Fe-S)-binding domain-containing protein</fullName>
    </submittedName>
</protein>
<dbReference type="EMBL" id="JAVLVT010000001">
    <property type="protein sequence ID" value="MDS1268806.1"/>
    <property type="molecule type" value="Genomic_DNA"/>
</dbReference>
<comment type="cofactor">
    <cofactor evidence="1">
        <name>FAD</name>
        <dbReference type="ChEBI" id="CHEBI:57692"/>
    </cofactor>
</comment>
<dbReference type="PROSITE" id="PS00198">
    <property type="entry name" value="4FE4S_FER_1"/>
    <property type="match status" value="1"/>
</dbReference>
<dbReference type="RefSeq" id="WP_310910318.1">
    <property type="nucleotide sequence ID" value="NZ_JAVLVT010000001.1"/>
</dbReference>
<evidence type="ECO:0000313" key="9">
    <source>
        <dbReference type="EMBL" id="MDS1268806.1"/>
    </source>
</evidence>
<accession>A0ABU2H0H7</accession>
<dbReference type="InterPro" id="IPR006094">
    <property type="entry name" value="Oxid_FAD_bind_N"/>
</dbReference>
<keyword evidence="10" id="KW-1185">Reference proteome</keyword>
<dbReference type="Gene3D" id="3.30.43.10">
    <property type="entry name" value="Uridine Diphospho-n-acetylenolpyruvylglucosamine Reductase, domain 2"/>
    <property type="match status" value="1"/>
</dbReference>
<dbReference type="Pfam" id="PF02754">
    <property type="entry name" value="CCG"/>
    <property type="match status" value="1"/>
</dbReference>
<reference evidence="10" key="1">
    <citation type="submission" date="2023-07" db="EMBL/GenBank/DDBJ databases">
        <title>Novel species in the genus Lipingzhangella isolated from Sambhar Salt Lake.</title>
        <authorList>
            <person name="Jiya N."/>
            <person name="Kajale S."/>
            <person name="Sharma A."/>
        </authorList>
    </citation>
    <scope>NUCLEOTIDE SEQUENCE [LARGE SCALE GENOMIC DNA]</scope>
    <source>
        <strain evidence="10">LS1_29</strain>
    </source>
</reference>